<proteinExistence type="predicted"/>
<dbReference type="GO" id="GO:0010597">
    <property type="term" value="P:green leaf volatile biosynthetic process"/>
    <property type="evidence" value="ECO:0007669"/>
    <property type="project" value="UniProtKB-ARBA"/>
</dbReference>
<evidence type="ECO:0000256" key="5">
    <source>
        <dbReference type="ARBA" id="ARBA00023242"/>
    </source>
</evidence>
<evidence type="ECO:0000313" key="10">
    <source>
        <dbReference type="Proteomes" id="UP000222542"/>
    </source>
</evidence>
<dbReference type="GO" id="GO:0000976">
    <property type="term" value="F:transcription cis-regulatory region binding"/>
    <property type="evidence" value="ECO:0007669"/>
    <property type="project" value="UniProtKB-ARBA"/>
</dbReference>
<dbReference type="GO" id="GO:0048262">
    <property type="term" value="P:determination of dorsal/ventral asymmetry"/>
    <property type="evidence" value="ECO:0007669"/>
    <property type="project" value="UniProtKB-ARBA"/>
</dbReference>
<comment type="caution">
    <text evidence="9">The sequence shown here is derived from an EMBL/GenBank/DDBJ whole genome shotgun (WGS) entry which is preliminary data.</text>
</comment>
<evidence type="ECO:0000313" key="9">
    <source>
        <dbReference type="EMBL" id="PHT84824.1"/>
    </source>
</evidence>
<feature type="domain" description="Myb-like" evidence="7">
    <location>
        <begin position="1"/>
        <end position="53"/>
    </location>
</feature>
<feature type="compositionally biased region" description="Gly residues" evidence="6">
    <location>
        <begin position="71"/>
        <end position="80"/>
    </location>
</feature>
<gene>
    <name evidence="9" type="ORF">T459_13267</name>
</gene>
<dbReference type="GO" id="GO:0009908">
    <property type="term" value="P:flower development"/>
    <property type="evidence" value="ECO:0007669"/>
    <property type="project" value="UniProtKB-ARBA"/>
</dbReference>
<feature type="domain" description="SANT" evidence="8">
    <location>
        <begin position="2"/>
        <end position="57"/>
    </location>
</feature>
<dbReference type="Proteomes" id="UP000222542">
    <property type="component" value="Unassembled WGS sequence"/>
</dbReference>
<dbReference type="InterPro" id="IPR044636">
    <property type="entry name" value="RADIALIS-like"/>
</dbReference>
<dbReference type="InterPro" id="IPR009057">
    <property type="entry name" value="Homeodomain-like_sf"/>
</dbReference>
<dbReference type="PROSITE" id="PS51293">
    <property type="entry name" value="SANT"/>
    <property type="match status" value="1"/>
</dbReference>
<keyword evidence="4" id="KW-0804">Transcription</keyword>
<keyword evidence="2" id="KW-0217">Developmental protein</keyword>
<evidence type="ECO:0000256" key="2">
    <source>
        <dbReference type="ARBA" id="ARBA00022473"/>
    </source>
</evidence>
<keyword evidence="10" id="KW-1185">Reference proteome</keyword>
<dbReference type="Gene3D" id="1.10.10.60">
    <property type="entry name" value="Homeodomain-like"/>
    <property type="match status" value="1"/>
</dbReference>
<dbReference type="InterPro" id="IPR017884">
    <property type="entry name" value="SANT_dom"/>
</dbReference>
<dbReference type="OMA" id="VKNHYEK"/>
<evidence type="ECO:0000256" key="1">
    <source>
        <dbReference type="ARBA" id="ARBA00004123"/>
    </source>
</evidence>
<dbReference type="InterPro" id="IPR001005">
    <property type="entry name" value="SANT/Myb"/>
</dbReference>
<dbReference type="SMART" id="SM00717">
    <property type="entry name" value="SANT"/>
    <property type="match status" value="1"/>
</dbReference>
<dbReference type="AlphaFoldDB" id="A0A1U8GJH9"/>
<name>A0A1U8GJH9_CAPAN</name>
<dbReference type="SUPFAM" id="SSF46689">
    <property type="entry name" value="Homeodomain-like"/>
    <property type="match status" value="1"/>
</dbReference>
<evidence type="ECO:0000259" key="8">
    <source>
        <dbReference type="PROSITE" id="PS51293"/>
    </source>
</evidence>
<dbReference type="KEGG" id="cann:107869415"/>
<reference evidence="9 10" key="2">
    <citation type="journal article" date="2017" name="Genome Biol.">
        <title>New reference genome sequences of hot pepper reveal the massive evolution of plant disease-resistance genes by retroduplication.</title>
        <authorList>
            <person name="Kim S."/>
            <person name="Park J."/>
            <person name="Yeom S.I."/>
            <person name="Kim Y.M."/>
            <person name="Seo E."/>
            <person name="Kim K.T."/>
            <person name="Kim M.S."/>
            <person name="Lee J.M."/>
            <person name="Cheong K."/>
            <person name="Shin H.S."/>
            <person name="Kim S.B."/>
            <person name="Han K."/>
            <person name="Lee J."/>
            <person name="Park M."/>
            <person name="Lee H.A."/>
            <person name="Lee H.Y."/>
            <person name="Lee Y."/>
            <person name="Oh S."/>
            <person name="Lee J.H."/>
            <person name="Choi E."/>
            <person name="Choi E."/>
            <person name="Lee S.E."/>
            <person name="Jeon J."/>
            <person name="Kim H."/>
            <person name="Choi G."/>
            <person name="Song H."/>
            <person name="Lee J."/>
            <person name="Lee S.C."/>
            <person name="Kwon J.K."/>
            <person name="Lee H.Y."/>
            <person name="Koo N."/>
            <person name="Hong Y."/>
            <person name="Kim R.W."/>
            <person name="Kang W.H."/>
            <person name="Huh J.H."/>
            <person name="Kang B.C."/>
            <person name="Yang T.J."/>
            <person name="Lee Y.H."/>
            <person name="Bennetzen J.L."/>
            <person name="Choi D."/>
        </authorList>
    </citation>
    <scope>NUCLEOTIDE SEQUENCE [LARGE SCALE GENOMIC DNA]</scope>
    <source>
        <strain evidence="10">cv. CM334</strain>
    </source>
</reference>
<keyword evidence="3" id="KW-0805">Transcription regulation</keyword>
<dbReference type="PANTHER" id="PTHR43952">
    <property type="entry name" value="MYB FAMILY TRANSCRIPTION FACTOR-RELATED"/>
    <property type="match status" value="1"/>
</dbReference>
<dbReference type="Gramene" id="PHT84824">
    <property type="protein sequence ID" value="PHT84824"/>
    <property type="gene ID" value="T459_13267"/>
</dbReference>
<dbReference type="SMR" id="A0A1U8GJH9"/>
<dbReference type="PANTHER" id="PTHR43952:SF89">
    <property type="entry name" value="PROTEIN RADIALIS-LIKE 3"/>
    <property type="match status" value="1"/>
</dbReference>
<dbReference type="PROSITE" id="PS50090">
    <property type="entry name" value="MYB_LIKE"/>
    <property type="match status" value="1"/>
</dbReference>
<feature type="region of interest" description="Disordered" evidence="6">
    <location>
        <begin position="61"/>
        <end position="87"/>
    </location>
</feature>
<evidence type="ECO:0000256" key="4">
    <source>
        <dbReference type="ARBA" id="ARBA00023163"/>
    </source>
</evidence>
<dbReference type="OrthoDB" id="118550at2759"/>
<dbReference type="EMBL" id="AYRZ02000004">
    <property type="protein sequence ID" value="PHT84824.1"/>
    <property type="molecule type" value="Genomic_DNA"/>
</dbReference>
<sequence>MATNSTWSNQQNKLFENALAIYDTDTPDRWRKLAKAVGGKTEEEVKSHYEKLVEDIKHIESGNVPLPNYNNGGGGGGGRSNNGNNIIMDHEQQRLKYLKLQ</sequence>
<keyword evidence="5" id="KW-0539">Nucleus</keyword>
<dbReference type="CDD" id="cd00167">
    <property type="entry name" value="SANT"/>
    <property type="match status" value="1"/>
</dbReference>
<dbReference type="GO" id="GO:0005634">
    <property type="term" value="C:nucleus"/>
    <property type="evidence" value="ECO:0007669"/>
    <property type="project" value="UniProtKB-SubCell"/>
</dbReference>
<dbReference type="Pfam" id="PF00249">
    <property type="entry name" value="Myb_DNA-binding"/>
    <property type="match status" value="1"/>
</dbReference>
<evidence type="ECO:0000256" key="6">
    <source>
        <dbReference type="SAM" id="MobiDB-lite"/>
    </source>
</evidence>
<protein>
    <submittedName>
        <fullName evidence="9">Protein RADIALIS-like 6</fullName>
    </submittedName>
</protein>
<comment type="subcellular location">
    <subcellularLocation>
        <location evidence="1">Nucleus</location>
    </subcellularLocation>
</comment>
<dbReference type="GO" id="GO:0003700">
    <property type="term" value="F:DNA-binding transcription factor activity"/>
    <property type="evidence" value="ECO:0007669"/>
    <property type="project" value="InterPro"/>
</dbReference>
<accession>A0A1U8GJH9</accession>
<evidence type="ECO:0000259" key="7">
    <source>
        <dbReference type="PROSITE" id="PS50090"/>
    </source>
</evidence>
<evidence type="ECO:0000256" key="3">
    <source>
        <dbReference type="ARBA" id="ARBA00023015"/>
    </source>
</evidence>
<reference evidence="9 10" key="1">
    <citation type="journal article" date="2014" name="Nat. Genet.">
        <title>Genome sequence of the hot pepper provides insights into the evolution of pungency in Capsicum species.</title>
        <authorList>
            <person name="Kim S."/>
            <person name="Park M."/>
            <person name="Yeom S.I."/>
            <person name="Kim Y.M."/>
            <person name="Lee J.M."/>
            <person name="Lee H.A."/>
            <person name="Seo E."/>
            <person name="Choi J."/>
            <person name="Cheong K."/>
            <person name="Kim K.T."/>
            <person name="Jung K."/>
            <person name="Lee G.W."/>
            <person name="Oh S.K."/>
            <person name="Bae C."/>
            <person name="Kim S.B."/>
            <person name="Lee H.Y."/>
            <person name="Kim S.Y."/>
            <person name="Kim M.S."/>
            <person name="Kang B.C."/>
            <person name="Jo Y.D."/>
            <person name="Yang H.B."/>
            <person name="Jeong H.J."/>
            <person name="Kang W.H."/>
            <person name="Kwon J.K."/>
            <person name="Shin C."/>
            <person name="Lim J.Y."/>
            <person name="Park J.H."/>
            <person name="Huh J.H."/>
            <person name="Kim J.S."/>
            <person name="Kim B.D."/>
            <person name="Cohen O."/>
            <person name="Paran I."/>
            <person name="Suh M.C."/>
            <person name="Lee S.B."/>
            <person name="Kim Y.K."/>
            <person name="Shin Y."/>
            <person name="Noh S.J."/>
            <person name="Park J."/>
            <person name="Seo Y.S."/>
            <person name="Kwon S.Y."/>
            <person name="Kim H.A."/>
            <person name="Park J.M."/>
            <person name="Kim H.J."/>
            <person name="Choi S.B."/>
            <person name="Bosland P.W."/>
            <person name="Reeves G."/>
            <person name="Jo S.H."/>
            <person name="Lee B.W."/>
            <person name="Cho H.T."/>
            <person name="Choi H.S."/>
            <person name="Lee M.S."/>
            <person name="Yu Y."/>
            <person name="Do Choi Y."/>
            <person name="Park B.S."/>
            <person name="van Deynze A."/>
            <person name="Ashrafi H."/>
            <person name="Hill T."/>
            <person name="Kim W.T."/>
            <person name="Pai H.S."/>
            <person name="Ahn H.K."/>
            <person name="Yeam I."/>
            <person name="Giovannoni J.J."/>
            <person name="Rose J.K."/>
            <person name="Sorensen I."/>
            <person name="Lee S.J."/>
            <person name="Kim R.W."/>
            <person name="Choi I.Y."/>
            <person name="Choi B.S."/>
            <person name="Lim J.S."/>
            <person name="Lee Y.H."/>
            <person name="Choi D."/>
        </authorList>
    </citation>
    <scope>NUCLEOTIDE SEQUENCE [LARGE SCALE GENOMIC DNA]</scope>
    <source>
        <strain evidence="10">cv. CM334</strain>
    </source>
</reference>
<organism evidence="9 10">
    <name type="scientific">Capsicum annuum</name>
    <name type="common">Capsicum pepper</name>
    <dbReference type="NCBI Taxonomy" id="4072"/>
    <lineage>
        <taxon>Eukaryota</taxon>
        <taxon>Viridiplantae</taxon>
        <taxon>Streptophyta</taxon>
        <taxon>Embryophyta</taxon>
        <taxon>Tracheophyta</taxon>
        <taxon>Spermatophyta</taxon>
        <taxon>Magnoliopsida</taxon>
        <taxon>eudicotyledons</taxon>
        <taxon>Gunneridae</taxon>
        <taxon>Pentapetalae</taxon>
        <taxon>asterids</taxon>
        <taxon>lamiids</taxon>
        <taxon>Solanales</taxon>
        <taxon>Solanaceae</taxon>
        <taxon>Solanoideae</taxon>
        <taxon>Capsiceae</taxon>
        <taxon>Capsicum</taxon>
    </lineage>
</organism>
<dbReference type="FunFam" id="1.10.10.60:FF:000154">
    <property type="entry name" value="Transcription factor SRM1"/>
    <property type="match status" value="1"/>
</dbReference>